<gene>
    <name evidence="1" type="ORF">AAFF_G00396520</name>
</gene>
<dbReference type="AlphaFoldDB" id="A0AAD7WKT5"/>
<organism evidence="1 2">
    <name type="scientific">Aldrovandia affinis</name>
    <dbReference type="NCBI Taxonomy" id="143900"/>
    <lineage>
        <taxon>Eukaryota</taxon>
        <taxon>Metazoa</taxon>
        <taxon>Chordata</taxon>
        <taxon>Craniata</taxon>
        <taxon>Vertebrata</taxon>
        <taxon>Euteleostomi</taxon>
        <taxon>Actinopterygii</taxon>
        <taxon>Neopterygii</taxon>
        <taxon>Teleostei</taxon>
        <taxon>Notacanthiformes</taxon>
        <taxon>Halosauridae</taxon>
        <taxon>Aldrovandia</taxon>
    </lineage>
</organism>
<dbReference type="EMBL" id="JAINUG010000076">
    <property type="protein sequence ID" value="KAJ8400528.1"/>
    <property type="molecule type" value="Genomic_DNA"/>
</dbReference>
<evidence type="ECO:0000313" key="2">
    <source>
        <dbReference type="Proteomes" id="UP001221898"/>
    </source>
</evidence>
<proteinExistence type="predicted"/>
<dbReference type="Proteomes" id="UP001221898">
    <property type="component" value="Unassembled WGS sequence"/>
</dbReference>
<comment type="caution">
    <text evidence="1">The sequence shown here is derived from an EMBL/GenBank/DDBJ whole genome shotgun (WGS) entry which is preliminary data.</text>
</comment>
<keyword evidence="2" id="KW-1185">Reference proteome</keyword>
<name>A0AAD7WKT5_9TELE</name>
<sequence>MNLLAWGPPPFTSATWFSVHGHATSRFASVTVLTGNGLRSLRPISGADDRLRGRVFGGTGVIKWSAAVCPAGPACSSCSVPAWERQAHRNISIISPSYTLTPWLHRAAPNRGCALSRHRSFPRLLPLFSTTVLCGGVTFT</sequence>
<evidence type="ECO:0000313" key="1">
    <source>
        <dbReference type="EMBL" id="KAJ8400528.1"/>
    </source>
</evidence>
<accession>A0AAD7WKT5</accession>
<reference evidence="1" key="1">
    <citation type="journal article" date="2023" name="Science">
        <title>Genome structures resolve the early diversification of teleost fishes.</title>
        <authorList>
            <person name="Parey E."/>
            <person name="Louis A."/>
            <person name="Montfort J."/>
            <person name="Bouchez O."/>
            <person name="Roques C."/>
            <person name="Iampietro C."/>
            <person name="Lluch J."/>
            <person name="Castinel A."/>
            <person name="Donnadieu C."/>
            <person name="Desvignes T."/>
            <person name="Floi Bucao C."/>
            <person name="Jouanno E."/>
            <person name="Wen M."/>
            <person name="Mejri S."/>
            <person name="Dirks R."/>
            <person name="Jansen H."/>
            <person name="Henkel C."/>
            <person name="Chen W.J."/>
            <person name="Zahm M."/>
            <person name="Cabau C."/>
            <person name="Klopp C."/>
            <person name="Thompson A.W."/>
            <person name="Robinson-Rechavi M."/>
            <person name="Braasch I."/>
            <person name="Lecointre G."/>
            <person name="Bobe J."/>
            <person name="Postlethwait J.H."/>
            <person name="Berthelot C."/>
            <person name="Roest Crollius H."/>
            <person name="Guiguen Y."/>
        </authorList>
    </citation>
    <scope>NUCLEOTIDE SEQUENCE</scope>
    <source>
        <strain evidence="1">NC1722</strain>
    </source>
</reference>
<protein>
    <submittedName>
        <fullName evidence="1">Uncharacterized protein</fullName>
    </submittedName>
</protein>